<keyword evidence="1" id="KW-0805">Transcription regulation</keyword>
<name>A0ABR9GCV5_9GAMM</name>
<evidence type="ECO:0000259" key="4">
    <source>
        <dbReference type="PROSITE" id="PS01124"/>
    </source>
</evidence>
<evidence type="ECO:0000256" key="1">
    <source>
        <dbReference type="ARBA" id="ARBA00023015"/>
    </source>
</evidence>
<dbReference type="SMART" id="SM00342">
    <property type="entry name" value="HTH_ARAC"/>
    <property type="match status" value="1"/>
</dbReference>
<dbReference type="PANTHER" id="PTHR47894">
    <property type="entry name" value="HTH-TYPE TRANSCRIPTIONAL REGULATOR GADX"/>
    <property type="match status" value="1"/>
</dbReference>
<accession>A0ABR9GCV5</accession>
<dbReference type="InterPro" id="IPR032687">
    <property type="entry name" value="AraC-type_N"/>
</dbReference>
<proteinExistence type="predicted"/>
<dbReference type="Gene3D" id="1.10.10.60">
    <property type="entry name" value="Homeodomain-like"/>
    <property type="match status" value="1"/>
</dbReference>
<dbReference type="InterPro" id="IPR009057">
    <property type="entry name" value="Homeodomain-like_sf"/>
</dbReference>
<dbReference type="PANTHER" id="PTHR47894:SF1">
    <property type="entry name" value="HTH-TYPE TRANSCRIPTIONAL REGULATOR VQSM"/>
    <property type="match status" value="1"/>
</dbReference>
<dbReference type="Pfam" id="PF12625">
    <property type="entry name" value="Arabinose_bd"/>
    <property type="match status" value="1"/>
</dbReference>
<dbReference type="SUPFAM" id="SSF46689">
    <property type="entry name" value="Homeodomain-like"/>
    <property type="match status" value="1"/>
</dbReference>
<evidence type="ECO:0000313" key="5">
    <source>
        <dbReference type="EMBL" id="MBE1161869.1"/>
    </source>
</evidence>
<gene>
    <name evidence="5" type="ORF">IGX34_15915</name>
</gene>
<feature type="domain" description="HTH araC/xylS-type" evidence="4">
    <location>
        <begin position="236"/>
        <end position="333"/>
    </location>
</feature>
<reference evidence="5 6" key="1">
    <citation type="submission" date="2020-09" db="EMBL/GenBank/DDBJ databases">
        <title>Dyella sp. 7MK23 isolated from forest soil.</title>
        <authorList>
            <person name="Fu J."/>
        </authorList>
    </citation>
    <scope>NUCLEOTIDE SEQUENCE [LARGE SCALE GENOMIC DNA]</scope>
    <source>
        <strain evidence="5 6">7MK23</strain>
    </source>
</reference>
<dbReference type="EMBL" id="JACZZA010000010">
    <property type="protein sequence ID" value="MBE1161869.1"/>
    <property type="molecule type" value="Genomic_DNA"/>
</dbReference>
<organism evidence="5 6">
    <name type="scientific">Dyella acidiphila</name>
    <dbReference type="NCBI Taxonomy" id="2775866"/>
    <lineage>
        <taxon>Bacteria</taxon>
        <taxon>Pseudomonadati</taxon>
        <taxon>Pseudomonadota</taxon>
        <taxon>Gammaproteobacteria</taxon>
        <taxon>Lysobacterales</taxon>
        <taxon>Rhodanobacteraceae</taxon>
        <taxon>Dyella</taxon>
    </lineage>
</organism>
<comment type="caution">
    <text evidence="5">The sequence shown here is derived from an EMBL/GenBank/DDBJ whole genome shotgun (WGS) entry which is preliminary data.</text>
</comment>
<dbReference type="PROSITE" id="PS01124">
    <property type="entry name" value="HTH_ARAC_FAMILY_2"/>
    <property type="match status" value="1"/>
</dbReference>
<dbReference type="Proteomes" id="UP000651010">
    <property type="component" value="Unassembled WGS sequence"/>
</dbReference>
<keyword evidence="2" id="KW-0238">DNA-binding</keyword>
<dbReference type="InterPro" id="IPR018060">
    <property type="entry name" value="HTH_AraC"/>
</dbReference>
<dbReference type="Pfam" id="PF12833">
    <property type="entry name" value="HTH_18"/>
    <property type="match status" value="1"/>
</dbReference>
<protein>
    <submittedName>
        <fullName evidence="5">AraC family transcriptional regulator</fullName>
    </submittedName>
</protein>
<keyword evidence="3" id="KW-0804">Transcription</keyword>
<evidence type="ECO:0000313" key="6">
    <source>
        <dbReference type="Proteomes" id="UP000651010"/>
    </source>
</evidence>
<evidence type="ECO:0000256" key="2">
    <source>
        <dbReference type="ARBA" id="ARBA00023125"/>
    </source>
</evidence>
<keyword evidence="6" id="KW-1185">Reference proteome</keyword>
<sequence length="345" mass="38667">MNDWYRADVSAEYAAGLMQWLERRHIPAEQALADTGIGTAQLEGGLRLTTQQDAALLANAVRLSGNAGIGFELGLHSRLTWHGLLGFALMSCRTLGEALELWTEYLDLRTAGFCLSSHRRNGQLELHLQDLSPGAPMRACALERLVTMTACLGAQLTGEALPEVEIWFKDEQPAHFAAYAERLPRTRYSTGMCLVRMPERYLELPLATANAVALRQAKDQFEDERLRLGQSDCLVVRIKNLLPLDNGSYPGMEEVSQALCMSSRTLKRKLRLLGLNFRQLVDEARKSEVLRDVLNTGMTIDEIAERRGYSDAANLTRAFRRWTGESPSQYRAKLPYRLQRGEIAA</sequence>
<dbReference type="RefSeq" id="WP_192556711.1">
    <property type="nucleotide sequence ID" value="NZ_JACZZA010000010.1"/>
</dbReference>
<evidence type="ECO:0000256" key="3">
    <source>
        <dbReference type="ARBA" id="ARBA00023163"/>
    </source>
</evidence>